<dbReference type="InterPro" id="IPR050936">
    <property type="entry name" value="AP-1-like"/>
</dbReference>
<dbReference type="CDD" id="cd14688">
    <property type="entry name" value="bZIP_YAP"/>
    <property type="match status" value="1"/>
</dbReference>
<dbReference type="AlphaFoldDB" id="A0A8H3YH57"/>
<feature type="compositionally biased region" description="Low complexity" evidence="3">
    <location>
        <begin position="38"/>
        <end position="52"/>
    </location>
</feature>
<evidence type="ECO:0000313" key="4">
    <source>
        <dbReference type="EMBL" id="GHJ87326.1"/>
    </source>
</evidence>
<comment type="caution">
    <text evidence="4">The sequence shown here is derived from an EMBL/GenBank/DDBJ whole genome shotgun (WGS) entry which is preliminary data.</text>
</comment>
<evidence type="ECO:0000256" key="1">
    <source>
        <dbReference type="ARBA" id="ARBA00004123"/>
    </source>
</evidence>
<feature type="compositionally biased region" description="Polar residues" evidence="3">
    <location>
        <begin position="506"/>
        <end position="516"/>
    </location>
</feature>
<evidence type="ECO:0000256" key="3">
    <source>
        <dbReference type="SAM" id="MobiDB-lite"/>
    </source>
</evidence>
<proteinExistence type="predicted"/>
<dbReference type="GO" id="GO:0000976">
    <property type="term" value="F:transcription cis-regulatory region binding"/>
    <property type="evidence" value="ECO:0007669"/>
    <property type="project" value="InterPro"/>
</dbReference>
<dbReference type="InterPro" id="IPR046347">
    <property type="entry name" value="bZIP_sf"/>
</dbReference>
<keyword evidence="2" id="KW-0539">Nucleus</keyword>
<feature type="region of interest" description="Disordered" evidence="3">
    <location>
        <begin position="1"/>
        <end position="70"/>
    </location>
</feature>
<organism evidence="4 5">
    <name type="scientific">Naganishia liquefaciens</name>
    <dbReference type="NCBI Taxonomy" id="104408"/>
    <lineage>
        <taxon>Eukaryota</taxon>
        <taxon>Fungi</taxon>
        <taxon>Dikarya</taxon>
        <taxon>Basidiomycota</taxon>
        <taxon>Agaricomycotina</taxon>
        <taxon>Tremellomycetes</taxon>
        <taxon>Filobasidiales</taxon>
        <taxon>Filobasidiaceae</taxon>
        <taxon>Naganishia</taxon>
    </lineage>
</organism>
<evidence type="ECO:0008006" key="6">
    <source>
        <dbReference type="Google" id="ProtNLM"/>
    </source>
</evidence>
<dbReference type="Gene3D" id="1.20.5.170">
    <property type="match status" value="1"/>
</dbReference>
<dbReference type="OrthoDB" id="5374328at2759"/>
<dbReference type="GO" id="GO:0090575">
    <property type="term" value="C:RNA polymerase II transcription regulator complex"/>
    <property type="evidence" value="ECO:0007669"/>
    <property type="project" value="TreeGrafter"/>
</dbReference>
<dbReference type="PANTHER" id="PTHR40621">
    <property type="entry name" value="TRANSCRIPTION FACTOR KAPC-RELATED"/>
    <property type="match status" value="1"/>
</dbReference>
<dbReference type="Proteomes" id="UP000620104">
    <property type="component" value="Unassembled WGS sequence"/>
</dbReference>
<reference evidence="4" key="1">
    <citation type="submission" date="2020-07" db="EMBL/GenBank/DDBJ databases">
        <title>Draft Genome Sequence of a Deep-Sea Yeast, Naganishia (Cryptococcus) liquefaciens strain N6.</title>
        <authorList>
            <person name="Han Y.W."/>
            <person name="Kajitani R."/>
            <person name="Morimoto H."/>
            <person name="Parhat M."/>
            <person name="Tsubouchi H."/>
            <person name="Bakenova O."/>
            <person name="Ogata M."/>
            <person name="Argunhan B."/>
            <person name="Aoki R."/>
            <person name="Kajiwara S."/>
            <person name="Itoh T."/>
            <person name="Iwasaki H."/>
        </authorList>
    </citation>
    <scope>NUCLEOTIDE SEQUENCE</scope>
    <source>
        <strain evidence="4">N6</strain>
    </source>
</reference>
<accession>A0A8H3YH57</accession>
<comment type="subcellular location">
    <subcellularLocation>
        <location evidence="1">Nucleus</location>
    </subcellularLocation>
</comment>
<evidence type="ECO:0000256" key="2">
    <source>
        <dbReference type="ARBA" id="ARBA00023242"/>
    </source>
</evidence>
<feature type="region of interest" description="Disordered" evidence="3">
    <location>
        <begin position="506"/>
        <end position="527"/>
    </location>
</feature>
<dbReference type="EMBL" id="BLZA01000021">
    <property type="protein sequence ID" value="GHJ87326.1"/>
    <property type="molecule type" value="Genomic_DNA"/>
</dbReference>
<feature type="region of interest" description="Disordered" evidence="3">
    <location>
        <begin position="156"/>
        <end position="229"/>
    </location>
</feature>
<protein>
    <recommendedName>
        <fullName evidence="6">Hap4 transcription factor heteromerisation domain-containing protein</fullName>
    </recommendedName>
</protein>
<name>A0A8H3YH57_9TREE</name>
<dbReference type="GO" id="GO:0001228">
    <property type="term" value="F:DNA-binding transcription activator activity, RNA polymerase II-specific"/>
    <property type="evidence" value="ECO:0007669"/>
    <property type="project" value="TreeGrafter"/>
</dbReference>
<dbReference type="SUPFAM" id="SSF57959">
    <property type="entry name" value="Leucine zipper domain"/>
    <property type="match status" value="1"/>
</dbReference>
<evidence type="ECO:0000313" key="5">
    <source>
        <dbReference type="Proteomes" id="UP000620104"/>
    </source>
</evidence>
<sequence length="715" mass="77241">MSKENSSSAGVLFAKPTKEWVVPQRAKPGRKSTKQPTKTDVSSKIVTSTISSNDPEARNSAGNRDAQRAFRERKTEYVASLEARIEAYEKGEISRNVALQVSARATKEENVRLKADLEMKTQELAVKDDRCKKLEKVVVELRRRLNAATEVARKLSSQTRTVSRGSSSASRRGSDAFSTILGASSPGVSTSSDGMKMDMPISPPDYDRESNMYQSASTRPPLPSRAYSSSHRVQKTDVDYRAMSVPQSQNHRIPVRGPLLHSTPLGSSTSVDLKITQTQSCGNNNNSGKSADDFVPCGFCSGMESICVCRSIEENDKTLPDTSPAYFDKSQNGNQIYQAQSGIDSIVNAAKHQEAVSQSILENLPAPEPAVPLRRRRARASGTETSARLPIFAVQPLTLDNKAIGDSDVAGANSGIFTSSSGFESGVIAMMQDKENGLYIPPAECSGDPKNCPACKDDDFGREFCETLSTAVCNPGDPNHRCENCADKPLPLSQPRMNAYVVTTTSNARGSASDSGSVPPPDLGPQASDGMEFVDIPCCGDKQLCGATFEEDCKTSIAIPIISTEAQDTRHRPPLGSVGKVRGLAGGQEGSWLETEKWIGKEPLGADQAWRTLKAHPNAKSCPLSMLAEVVARGTRYTFSPSRTASPAPSTADQVKTVDDTSSIAMVPLEELEAKAKRRRFEIHPDAVQNALAMLDAHPSRPNKKRRLSDIRDVA</sequence>
<keyword evidence="5" id="KW-1185">Reference proteome</keyword>
<dbReference type="PANTHER" id="PTHR40621:SF7">
    <property type="entry name" value="BZIP DOMAIN-CONTAINING PROTEIN"/>
    <property type="match status" value="1"/>
</dbReference>
<gene>
    <name evidence="4" type="ORF">NliqN6_3728</name>
</gene>